<dbReference type="AlphaFoldDB" id="A0A087A6Y7"/>
<evidence type="ECO:0000259" key="5">
    <source>
        <dbReference type="PROSITE" id="PS50110"/>
    </source>
</evidence>
<dbReference type="Pfam" id="PF00072">
    <property type="entry name" value="Response_reg"/>
    <property type="match status" value="1"/>
</dbReference>
<dbReference type="GO" id="GO:0006355">
    <property type="term" value="P:regulation of DNA-templated transcription"/>
    <property type="evidence" value="ECO:0007669"/>
    <property type="project" value="InterPro"/>
</dbReference>
<dbReference type="CDD" id="cd00156">
    <property type="entry name" value="REC"/>
    <property type="match status" value="1"/>
</dbReference>
<dbReference type="InterPro" id="IPR036388">
    <property type="entry name" value="WH-like_DNA-bd_sf"/>
</dbReference>
<dbReference type="eggNOG" id="COG2197">
    <property type="taxonomic scope" value="Bacteria"/>
</dbReference>
<dbReference type="SMART" id="SM00421">
    <property type="entry name" value="HTH_LUXR"/>
    <property type="match status" value="1"/>
</dbReference>
<feature type="domain" description="HTH luxR-type" evidence="4">
    <location>
        <begin position="169"/>
        <end position="234"/>
    </location>
</feature>
<dbReference type="Proteomes" id="UP000029072">
    <property type="component" value="Unassembled WGS sequence"/>
</dbReference>
<evidence type="ECO:0000256" key="1">
    <source>
        <dbReference type="ARBA" id="ARBA00023125"/>
    </source>
</evidence>
<dbReference type="CDD" id="cd06170">
    <property type="entry name" value="LuxR_C_like"/>
    <property type="match status" value="1"/>
</dbReference>
<dbReference type="Gene3D" id="3.40.50.2300">
    <property type="match status" value="1"/>
</dbReference>
<dbReference type="GO" id="GO:0000160">
    <property type="term" value="P:phosphorelay signal transduction system"/>
    <property type="evidence" value="ECO:0007669"/>
    <property type="project" value="InterPro"/>
</dbReference>
<dbReference type="InterPro" id="IPR016032">
    <property type="entry name" value="Sig_transdc_resp-reg_C-effctor"/>
</dbReference>
<evidence type="ECO:0000256" key="2">
    <source>
        <dbReference type="PROSITE-ProRule" id="PRU00169"/>
    </source>
</evidence>
<dbReference type="PROSITE" id="PS50043">
    <property type="entry name" value="HTH_LUXR_2"/>
    <property type="match status" value="1"/>
</dbReference>
<dbReference type="EMBL" id="JGYS01000008">
    <property type="protein sequence ID" value="KFI54537.1"/>
    <property type="molecule type" value="Genomic_DNA"/>
</dbReference>
<dbReference type="PROSITE" id="PS50110">
    <property type="entry name" value="RESPONSE_REGULATORY"/>
    <property type="match status" value="1"/>
</dbReference>
<sequence length="236" mass="25081">MGLMNNNSRASESSGSPRDGSSGPVRSAHAVAIGLVDNDPYALAYLRVAIERLDPRFHMIWAVSTGAAAIHRCLHTPKPPDVLVSDMSLTDMTGPEVCAALRRGGSTIGVVGITALDPESFADSLARAGGQALVAKEDIPRVLGSAIVKAAQGWSRPESSDGHSQPAAGPDRLGRLSERELAVARLYGRHLTTGEIARALGISESTVHVHMHHAMRKLGVATRQEVIRICQVQHRI</sequence>
<dbReference type="Pfam" id="PF00196">
    <property type="entry name" value="GerE"/>
    <property type="match status" value="1"/>
</dbReference>
<comment type="caution">
    <text evidence="6">The sequence shown here is derived from an EMBL/GenBank/DDBJ whole genome shotgun (WGS) entry which is preliminary data.</text>
</comment>
<feature type="region of interest" description="Disordered" evidence="3">
    <location>
        <begin position="154"/>
        <end position="174"/>
    </location>
</feature>
<accession>A0A087A6Y7</accession>
<dbReference type="PANTHER" id="PTHR43214">
    <property type="entry name" value="TWO-COMPONENT RESPONSE REGULATOR"/>
    <property type="match status" value="1"/>
</dbReference>
<evidence type="ECO:0000313" key="6">
    <source>
        <dbReference type="EMBL" id="KFI54537.1"/>
    </source>
</evidence>
<dbReference type="InterPro" id="IPR011006">
    <property type="entry name" value="CheY-like_superfamily"/>
</dbReference>
<keyword evidence="2" id="KW-0597">Phosphoprotein</keyword>
<dbReference type="InterPro" id="IPR001789">
    <property type="entry name" value="Sig_transdc_resp-reg_receiver"/>
</dbReference>
<dbReference type="SMART" id="SM00448">
    <property type="entry name" value="REC"/>
    <property type="match status" value="1"/>
</dbReference>
<reference evidence="6 7" key="1">
    <citation type="submission" date="2014-03" db="EMBL/GenBank/DDBJ databases">
        <title>Genomics of Bifidobacteria.</title>
        <authorList>
            <person name="Ventura M."/>
            <person name="Milani C."/>
            <person name="Lugli G.A."/>
        </authorList>
    </citation>
    <scope>NUCLEOTIDE SEQUENCE [LARGE SCALE GENOMIC DNA]</scope>
    <source>
        <strain evidence="6 7">DSM 23973</strain>
    </source>
</reference>
<feature type="region of interest" description="Disordered" evidence="3">
    <location>
        <begin position="1"/>
        <end position="25"/>
    </location>
</feature>
<gene>
    <name evidence="6" type="ORF">BCAL_1473</name>
</gene>
<protein>
    <submittedName>
        <fullName evidence="6">Two-component response regulator</fullName>
    </submittedName>
</protein>
<dbReference type="STRING" id="1437609.BCAL_1473"/>
<feature type="compositionally biased region" description="Low complexity" evidence="3">
    <location>
        <begin position="11"/>
        <end position="25"/>
    </location>
</feature>
<evidence type="ECO:0000313" key="7">
    <source>
        <dbReference type="Proteomes" id="UP000029072"/>
    </source>
</evidence>
<dbReference type="InterPro" id="IPR000792">
    <property type="entry name" value="Tscrpt_reg_LuxR_C"/>
</dbReference>
<keyword evidence="1" id="KW-0238">DNA-binding</keyword>
<evidence type="ECO:0000259" key="4">
    <source>
        <dbReference type="PROSITE" id="PS50043"/>
    </source>
</evidence>
<dbReference type="SUPFAM" id="SSF46894">
    <property type="entry name" value="C-terminal effector domain of the bipartite response regulators"/>
    <property type="match status" value="1"/>
</dbReference>
<name>A0A087A6Y7_9BIFI</name>
<dbReference type="SUPFAM" id="SSF52172">
    <property type="entry name" value="CheY-like"/>
    <property type="match status" value="1"/>
</dbReference>
<dbReference type="InterPro" id="IPR039420">
    <property type="entry name" value="WalR-like"/>
</dbReference>
<dbReference type="PRINTS" id="PR00038">
    <property type="entry name" value="HTHLUXR"/>
</dbReference>
<dbReference type="OrthoDB" id="3243323at2"/>
<proteinExistence type="predicted"/>
<feature type="compositionally biased region" description="Polar residues" evidence="3">
    <location>
        <begin position="1"/>
        <end position="10"/>
    </location>
</feature>
<feature type="modified residue" description="4-aspartylphosphate" evidence="2">
    <location>
        <position position="86"/>
    </location>
</feature>
<feature type="domain" description="Response regulatory" evidence="5">
    <location>
        <begin position="32"/>
        <end position="151"/>
    </location>
</feature>
<organism evidence="6 7">
    <name type="scientific">Bifidobacterium callitrichos DSM 23973</name>
    <dbReference type="NCBI Taxonomy" id="1437609"/>
    <lineage>
        <taxon>Bacteria</taxon>
        <taxon>Bacillati</taxon>
        <taxon>Actinomycetota</taxon>
        <taxon>Actinomycetes</taxon>
        <taxon>Bifidobacteriales</taxon>
        <taxon>Bifidobacteriaceae</taxon>
        <taxon>Bifidobacterium</taxon>
    </lineage>
</organism>
<dbReference type="GO" id="GO:0003677">
    <property type="term" value="F:DNA binding"/>
    <property type="evidence" value="ECO:0007669"/>
    <property type="project" value="UniProtKB-KW"/>
</dbReference>
<dbReference type="Gene3D" id="1.10.10.10">
    <property type="entry name" value="Winged helix-like DNA-binding domain superfamily/Winged helix DNA-binding domain"/>
    <property type="match status" value="1"/>
</dbReference>
<evidence type="ECO:0000256" key="3">
    <source>
        <dbReference type="SAM" id="MobiDB-lite"/>
    </source>
</evidence>